<dbReference type="AlphaFoldDB" id="A0A2R5GES6"/>
<gene>
    <name evidence="2" type="ORF">FCC1311_050302</name>
</gene>
<evidence type="ECO:0000256" key="1">
    <source>
        <dbReference type="SAM" id="MobiDB-lite"/>
    </source>
</evidence>
<feature type="region of interest" description="Disordered" evidence="1">
    <location>
        <begin position="83"/>
        <end position="132"/>
    </location>
</feature>
<comment type="caution">
    <text evidence="2">The sequence shown here is derived from an EMBL/GenBank/DDBJ whole genome shotgun (WGS) entry which is preliminary data.</text>
</comment>
<feature type="region of interest" description="Disordered" evidence="1">
    <location>
        <begin position="1"/>
        <end position="41"/>
    </location>
</feature>
<name>A0A2R5GES6_9STRA</name>
<dbReference type="EMBL" id="BEYU01000049">
    <property type="protein sequence ID" value="GBG28809.1"/>
    <property type="molecule type" value="Genomic_DNA"/>
</dbReference>
<keyword evidence="3" id="KW-1185">Reference proteome</keyword>
<dbReference type="InParanoid" id="A0A2R5GES6"/>
<dbReference type="Proteomes" id="UP000241890">
    <property type="component" value="Unassembled WGS sequence"/>
</dbReference>
<proteinExistence type="predicted"/>
<sequence length="281" mass="29966">MDTSLDGGINSHAAGGPPEHGTSASHHFAHTNPYSNPYAPDVHHAHALQNSMMANATPTSSYASAITHHARQGAATMLSSAPTLMGSHASSGGAPEPHWPSSELNRRGSSASSAAEDSDDQQTSAGGAVGASARGQLMTSSAGGTAGFKYRKGKWNIEEEILLLHVVYCFIDRELKDIAVIAYHCGISRSSRAIDKKLKRVVYFEKWKKRDIPDMHAKLAAVLEKRGWTNLNASGQAVIANARRQAALRREASFAPVYASAEEQQHGPTLVVVDHHDGSLT</sequence>
<protein>
    <submittedName>
        <fullName evidence="2">Uncharacterized protein</fullName>
    </submittedName>
</protein>
<evidence type="ECO:0000313" key="3">
    <source>
        <dbReference type="Proteomes" id="UP000241890"/>
    </source>
</evidence>
<accession>A0A2R5GES6</accession>
<reference evidence="2 3" key="1">
    <citation type="submission" date="2017-12" db="EMBL/GenBank/DDBJ databases">
        <title>Sequencing, de novo assembly and annotation of complete genome of a new Thraustochytrid species, strain FCC1311.</title>
        <authorList>
            <person name="Sedici K."/>
            <person name="Godart F."/>
            <person name="Aiese Cigliano R."/>
            <person name="Sanseverino W."/>
            <person name="Barakat M."/>
            <person name="Ortet P."/>
            <person name="Marechal E."/>
            <person name="Cagnac O."/>
            <person name="Amato A."/>
        </authorList>
    </citation>
    <scope>NUCLEOTIDE SEQUENCE [LARGE SCALE GENOMIC DNA]</scope>
</reference>
<organism evidence="2 3">
    <name type="scientific">Hondaea fermentalgiana</name>
    <dbReference type="NCBI Taxonomy" id="2315210"/>
    <lineage>
        <taxon>Eukaryota</taxon>
        <taxon>Sar</taxon>
        <taxon>Stramenopiles</taxon>
        <taxon>Bigyra</taxon>
        <taxon>Labyrinthulomycetes</taxon>
        <taxon>Thraustochytrida</taxon>
        <taxon>Thraustochytriidae</taxon>
        <taxon>Hondaea</taxon>
    </lineage>
</organism>
<evidence type="ECO:0000313" key="2">
    <source>
        <dbReference type="EMBL" id="GBG28809.1"/>
    </source>
</evidence>